<evidence type="ECO:0000256" key="1">
    <source>
        <dbReference type="ARBA" id="ARBA00004123"/>
    </source>
</evidence>
<accession>A0AAN8ZGV7</accession>
<evidence type="ECO:0000313" key="5">
    <source>
        <dbReference type="EMBL" id="KAK6937232.1"/>
    </source>
</evidence>
<reference evidence="5 6" key="1">
    <citation type="submission" date="2023-12" db="EMBL/GenBank/DDBJ databases">
        <title>A high-quality genome assembly for Dillenia turbinata (Dilleniales).</title>
        <authorList>
            <person name="Chanderbali A."/>
        </authorList>
    </citation>
    <scope>NUCLEOTIDE SEQUENCE [LARGE SCALE GENOMIC DNA]</scope>
    <source>
        <strain evidence="5">LSX21</strain>
        <tissue evidence="5">Leaf</tissue>
    </source>
</reference>
<dbReference type="Pfam" id="PF15699">
    <property type="entry name" value="NPR1_interact"/>
    <property type="match status" value="1"/>
</dbReference>
<comment type="caution">
    <text evidence="5">The sequence shown here is derived from an EMBL/GenBank/DDBJ whole genome shotgun (WGS) entry which is preliminary data.</text>
</comment>
<dbReference type="EMBL" id="JBAMMX010000006">
    <property type="protein sequence ID" value="KAK6937232.1"/>
    <property type="molecule type" value="Genomic_DNA"/>
</dbReference>
<evidence type="ECO:0000313" key="6">
    <source>
        <dbReference type="Proteomes" id="UP001370490"/>
    </source>
</evidence>
<gene>
    <name evidence="5" type="ORF">RJ641_030740</name>
</gene>
<organism evidence="5 6">
    <name type="scientific">Dillenia turbinata</name>
    <dbReference type="NCBI Taxonomy" id="194707"/>
    <lineage>
        <taxon>Eukaryota</taxon>
        <taxon>Viridiplantae</taxon>
        <taxon>Streptophyta</taxon>
        <taxon>Embryophyta</taxon>
        <taxon>Tracheophyta</taxon>
        <taxon>Spermatophyta</taxon>
        <taxon>Magnoliopsida</taxon>
        <taxon>eudicotyledons</taxon>
        <taxon>Gunneridae</taxon>
        <taxon>Pentapetalae</taxon>
        <taxon>Dilleniales</taxon>
        <taxon>Dilleniaceae</taxon>
        <taxon>Dillenia</taxon>
    </lineage>
</organism>
<dbReference type="GO" id="GO:0005634">
    <property type="term" value="C:nucleus"/>
    <property type="evidence" value="ECO:0007669"/>
    <property type="project" value="UniProtKB-SubCell"/>
</dbReference>
<evidence type="ECO:0000256" key="4">
    <source>
        <dbReference type="SAM" id="MobiDB-lite"/>
    </source>
</evidence>
<dbReference type="Proteomes" id="UP001370490">
    <property type="component" value="Unassembled WGS sequence"/>
</dbReference>
<protein>
    <submittedName>
        <fullName evidence="5">NPR1/NH1-interacting protein</fullName>
    </submittedName>
</protein>
<proteinExistence type="inferred from homology"/>
<keyword evidence="3" id="KW-0539">Nucleus</keyword>
<dbReference type="PANTHER" id="PTHR33669:SF14">
    <property type="entry name" value="NRR REPRESSOR HOMOLOG 3"/>
    <property type="match status" value="1"/>
</dbReference>
<name>A0AAN8ZGV7_9MAGN</name>
<evidence type="ECO:0000256" key="2">
    <source>
        <dbReference type="ARBA" id="ARBA00009937"/>
    </source>
</evidence>
<dbReference type="InterPro" id="IPR031425">
    <property type="entry name" value="NPR1/NH1-interacting"/>
</dbReference>
<dbReference type="AlphaFoldDB" id="A0AAN8ZGV7"/>
<feature type="region of interest" description="Disordered" evidence="4">
    <location>
        <begin position="43"/>
        <end position="63"/>
    </location>
</feature>
<comment type="subcellular location">
    <subcellularLocation>
        <location evidence="1">Nucleus</location>
    </subcellularLocation>
</comment>
<dbReference type="GO" id="GO:0010112">
    <property type="term" value="P:regulation of systemic acquired resistance"/>
    <property type="evidence" value="ECO:0007669"/>
    <property type="project" value="InterPro"/>
</dbReference>
<dbReference type="PANTHER" id="PTHR33669">
    <property type="entry name" value="PROTEIN NEGATIVE REGULATOR OF RESISTANCE"/>
    <property type="match status" value="1"/>
</dbReference>
<keyword evidence="6" id="KW-1185">Reference proteome</keyword>
<evidence type="ECO:0000256" key="3">
    <source>
        <dbReference type="ARBA" id="ARBA00023242"/>
    </source>
</evidence>
<sequence length="237" mass="27634">MVHDDVVTGIANHNALYVTYYDGTGNGVNCQEIRNQMMCKLTHMSPQGSRKKERRSNHRKCSPPICVNFPRRSSFLQQTNMKLERHRRKRKLWHIDEEEEYREKQEEEEDDDDDEIKMEKFYAIVRNMSDARNHFMNNNNNNGSSSLNYPDQHNQVDKKIIKKKKNMQRPSVEEATQSVIASAATTWHPTFELEDFLDDPSKLTLLDHHQPSGTKEEGSLIVKESTTKEALDLNLSL</sequence>
<comment type="similarity">
    <text evidence="2">Belongs to the NPR1-interactor family.</text>
</comment>
<feature type="compositionally biased region" description="Basic residues" evidence="4">
    <location>
        <begin position="49"/>
        <end position="61"/>
    </location>
</feature>